<evidence type="ECO:0000259" key="4">
    <source>
        <dbReference type="Pfam" id="PF03328"/>
    </source>
</evidence>
<reference evidence="5" key="1">
    <citation type="submission" date="2018-05" db="EMBL/GenBank/DDBJ databases">
        <authorList>
            <person name="Lanie J.A."/>
            <person name="Ng W.-L."/>
            <person name="Kazmierczak K.M."/>
            <person name="Andrzejewski T.M."/>
            <person name="Davidsen T.M."/>
            <person name="Wayne K.J."/>
            <person name="Tettelin H."/>
            <person name="Glass J.I."/>
            <person name="Rusch D."/>
            <person name="Podicherti R."/>
            <person name="Tsui H.-C.T."/>
            <person name="Winkler M.E."/>
        </authorList>
    </citation>
    <scope>NUCLEOTIDE SEQUENCE</scope>
</reference>
<dbReference type="AlphaFoldDB" id="A0A381U8J2"/>
<dbReference type="InterPro" id="IPR040442">
    <property type="entry name" value="Pyrv_kinase-like_dom_sf"/>
</dbReference>
<dbReference type="PANTHER" id="PTHR30502">
    <property type="entry name" value="2-KETO-3-DEOXY-L-RHAMNONATE ALDOLASE"/>
    <property type="match status" value="1"/>
</dbReference>
<name>A0A381U8J2_9ZZZZ</name>
<evidence type="ECO:0000256" key="1">
    <source>
        <dbReference type="ARBA" id="ARBA00005568"/>
    </source>
</evidence>
<evidence type="ECO:0000256" key="2">
    <source>
        <dbReference type="ARBA" id="ARBA00022723"/>
    </source>
</evidence>
<dbReference type="InterPro" id="IPR050251">
    <property type="entry name" value="HpcH-HpaI_aldolase"/>
</dbReference>
<dbReference type="SUPFAM" id="SSF51621">
    <property type="entry name" value="Phosphoenolpyruvate/pyruvate domain"/>
    <property type="match status" value="1"/>
</dbReference>
<evidence type="ECO:0000256" key="3">
    <source>
        <dbReference type="ARBA" id="ARBA00023239"/>
    </source>
</evidence>
<protein>
    <recommendedName>
        <fullName evidence="4">HpcH/HpaI aldolase/citrate lyase domain-containing protein</fullName>
    </recommendedName>
</protein>
<dbReference type="Gene3D" id="3.20.20.60">
    <property type="entry name" value="Phosphoenolpyruvate-binding domains"/>
    <property type="match status" value="1"/>
</dbReference>
<feature type="domain" description="HpcH/HpaI aldolase/citrate lyase" evidence="4">
    <location>
        <begin position="25"/>
        <end position="224"/>
    </location>
</feature>
<keyword evidence="3" id="KW-0456">Lyase</keyword>
<dbReference type="GO" id="GO:0016832">
    <property type="term" value="F:aldehyde-lyase activity"/>
    <property type="evidence" value="ECO:0007669"/>
    <property type="project" value="TreeGrafter"/>
</dbReference>
<dbReference type="GO" id="GO:0005737">
    <property type="term" value="C:cytoplasm"/>
    <property type="evidence" value="ECO:0007669"/>
    <property type="project" value="TreeGrafter"/>
</dbReference>
<comment type="similarity">
    <text evidence="1">Belongs to the HpcH/HpaI aldolase family.</text>
</comment>
<organism evidence="5">
    <name type="scientific">marine metagenome</name>
    <dbReference type="NCBI Taxonomy" id="408172"/>
    <lineage>
        <taxon>unclassified sequences</taxon>
        <taxon>metagenomes</taxon>
        <taxon>ecological metagenomes</taxon>
    </lineage>
</organism>
<accession>A0A381U8J2</accession>
<dbReference type="GO" id="GO:0046872">
    <property type="term" value="F:metal ion binding"/>
    <property type="evidence" value="ECO:0007669"/>
    <property type="project" value="UniProtKB-KW"/>
</dbReference>
<dbReference type="Pfam" id="PF03328">
    <property type="entry name" value="HpcH_HpaI"/>
    <property type="match status" value="1"/>
</dbReference>
<gene>
    <name evidence="5" type="ORF">METZ01_LOCUS77148</name>
</gene>
<dbReference type="InterPro" id="IPR005000">
    <property type="entry name" value="Aldolase/citrate-lyase_domain"/>
</dbReference>
<evidence type="ECO:0000313" key="5">
    <source>
        <dbReference type="EMBL" id="SVA24294.1"/>
    </source>
</evidence>
<proteinExistence type="inferred from homology"/>
<dbReference type="EMBL" id="UINC01005904">
    <property type="protein sequence ID" value="SVA24294.1"/>
    <property type="molecule type" value="Genomic_DNA"/>
</dbReference>
<dbReference type="PANTHER" id="PTHR30502:SF0">
    <property type="entry name" value="PHOSPHOENOLPYRUVATE CARBOXYLASE FAMILY PROTEIN"/>
    <property type="match status" value="1"/>
</dbReference>
<keyword evidence="2" id="KW-0479">Metal-binding</keyword>
<dbReference type="InterPro" id="IPR015813">
    <property type="entry name" value="Pyrv/PenolPyrv_kinase-like_dom"/>
</dbReference>
<sequence length="241" mass="26847">MANKIISNMKEGKKSYGISLSFYADEMVELAGAMGLDFVNYDGQHAPVTPETIDRFCRMCDGWGVTPTMRVPDQIPSNILNYIDRGIKALTIPFVNTREEAEAMVDCCYFAPTGHRSYTSKRVQRFGLIDDLKQMMQDTNDDLLLMPQIEDIKAYNNLDEILKVNEINVFAGGPNDLAQSMGFPGQPDHPNCIKVTDEGTEKIHAAGKFRNEDIMVSVDATIAVRDSVREMMEGGSGIRGY</sequence>